<dbReference type="Proteomes" id="UP001642360">
    <property type="component" value="Unassembled WGS sequence"/>
</dbReference>
<feature type="compositionally biased region" description="Pro residues" evidence="1">
    <location>
        <begin position="8"/>
        <end position="21"/>
    </location>
</feature>
<evidence type="ECO:0000313" key="3">
    <source>
        <dbReference type="Proteomes" id="UP001642360"/>
    </source>
</evidence>
<comment type="caution">
    <text evidence="2">The sequence shown here is derived from an EMBL/GenBank/DDBJ whole genome shotgun (WGS) entry which is preliminary data.</text>
</comment>
<reference evidence="2 3" key="1">
    <citation type="submission" date="2024-02" db="EMBL/GenBank/DDBJ databases">
        <authorList>
            <person name="Vignale AGUSTIN F."/>
            <person name="Sosa J E."/>
            <person name="Modenutti C."/>
        </authorList>
    </citation>
    <scope>NUCLEOTIDE SEQUENCE [LARGE SCALE GENOMIC DNA]</scope>
</reference>
<dbReference type="AlphaFoldDB" id="A0ABC8UT75"/>
<protein>
    <recommendedName>
        <fullName evidence="4">Ubinuclein 1</fullName>
    </recommendedName>
</protein>
<evidence type="ECO:0000313" key="2">
    <source>
        <dbReference type="EMBL" id="CAK9184277.1"/>
    </source>
</evidence>
<proteinExistence type="predicted"/>
<dbReference type="EMBL" id="CAUOFW020008913">
    <property type="protein sequence ID" value="CAK9184277.1"/>
    <property type="molecule type" value="Genomic_DNA"/>
</dbReference>
<accession>A0ABC8UT75</accession>
<feature type="region of interest" description="Disordered" evidence="1">
    <location>
        <begin position="1"/>
        <end position="23"/>
    </location>
</feature>
<sequence length="98" mass="9986">KTPRGSSSPPPSQTATSPPPTLHKTSLFVKAVKVSTSQGGSCSPEGSSGISSYLQWGPSEPDVVPSSPSSAKVAGALEAIAPLMQHSFSPKSTKKVPR</sequence>
<gene>
    <name evidence="2" type="ORF">ILEXP_LOCUS54580</name>
</gene>
<name>A0ABC8UT75_9AQUA</name>
<organism evidence="2 3">
    <name type="scientific">Ilex paraguariensis</name>
    <name type="common">yerba mate</name>
    <dbReference type="NCBI Taxonomy" id="185542"/>
    <lineage>
        <taxon>Eukaryota</taxon>
        <taxon>Viridiplantae</taxon>
        <taxon>Streptophyta</taxon>
        <taxon>Embryophyta</taxon>
        <taxon>Tracheophyta</taxon>
        <taxon>Spermatophyta</taxon>
        <taxon>Magnoliopsida</taxon>
        <taxon>eudicotyledons</taxon>
        <taxon>Gunneridae</taxon>
        <taxon>Pentapetalae</taxon>
        <taxon>asterids</taxon>
        <taxon>campanulids</taxon>
        <taxon>Aquifoliales</taxon>
        <taxon>Aquifoliaceae</taxon>
        <taxon>Ilex</taxon>
    </lineage>
</organism>
<evidence type="ECO:0000256" key="1">
    <source>
        <dbReference type="SAM" id="MobiDB-lite"/>
    </source>
</evidence>
<evidence type="ECO:0008006" key="4">
    <source>
        <dbReference type="Google" id="ProtNLM"/>
    </source>
</evidence>
<keyword evidence="3" id="KW-1185">Reference proteome</keyword>
<feature type="non-terminal residue" evidence="2">
    <location>
        <position position="1"/>
    </location>
</feature>